<evidence type="ECO:0000313" key="4">
    <source>
        <dbReference type="Proteomes" id="UP001292094"/>
    </source>
</evidence>
<keyword evidence="2" id="KW-1133">Transmembrane helix</keyword>
<feature type="compositionally biased region" description="Polar residues" evidence="1">
    <location>
        <begin position="575"/>
        <end position="593"/>
    </location>
</feature>
<sequence>MMGDIRGGWWWWWQNDGSTSSSNRAVVVSGQGVVWSMMVLLLLLLCLPMTSTQVYQIVTVQGEKGVCNDTVWVDGAAILQLTDQPSYSYTPFTCIITFKAPQHTWSGLTGVLEEVDLRKYCDKAEHHMAQNQCVDYFKVVTDTGAPPGEQCGYWNVGHGQPLSQMGYRRALVGYCPTPPDNVAANDMQCGLSVLTVQVSVGMKDNSVWRYERWKPHKGFTFIVTSYRYQMRERECPTNMRSCSEGHGDPPYCVLQSLWCDNHINCGHPTHNLDESTCLRQSNDMLDSMMAVLAGPWVLVVVLLLVVVVGAAYWKRTRLPIPAHHPVTASSNGHHTAQEMNSYAESYEVSSTLSTAPHMAIQVRVVCNPGQMNSANNHHHHHNYQMWPGSTTTTTTTIDLPPAYDSLFPDGPPPPPPPYPPSSSSCHSLNSAHSNPNINTISTTSNSITPTTTVPTTATSTPTATTTITTTSQLSLAVNNHNAASLSTTIVASGDQMNAEATTSTTIGVGTGGVPKAGNATSTNMPPTTTTTTTTDTTTTSVPQTTKSTTTNVTATGISPTAATTATATPCLASTRQSKSLPDTTTTTNDINKPSSSSSLVHSRSEQEQEVAGAGMVMRETENGSPHYLDFSPHQPLLTSTQASHRSYQQQPPMSSTLQPPPYDSVPRWIQPKPHSSHPPPKPP</sequence>
<feature type="compositionally biased region" description="Pro residues" evidence="1">
    <location>
        <begin position="409"/>
        <end position="420"/>
    </location>
</feature>
<keyword evidence="4" id="KW-1185">Reference proteome</keyword>
<dbReference type="EMBL" id="JAWZYT010000345">
    <property type="protein sequence ID" value="KAK4324622.1"/>
    <property type="molecule type" value="Genomic_DNA"/>
</dbReference>
<protein>
    <submittedName>
        <fullName evidence="3">Uncharacterized protein</fullName>
    </submittedName>
</protein>
<dbReference type="AlphaFoldDB" id="A0AAE1QG39"/>
<feature type="region of interest" description="Disordered" evidence="1">
    <location>
        <begin position="566"/>
        <end position="683"/>
    </location>
</feature>
<feature type="transmembrane region" description="Helical" evidence="2">
    <location>
        <begin position="25"/>
        <end position="47"/>
    </location>
</feature>
<organism evidence="3 4">
    <name type="scientific">Petrolisthes manimaculis</name>
    <dbReference type="NCBI Taxonomy" id="1843537"/>
    <lineage>
        <taxon>Eukaryota</taxon>
        <taxon>Metazoa</taxon>
        <taxon>Ecdysozoa</taxon>
        <taxon>Arthropoda</taxon>
        <taxon>Crustacea</taxon>
        <taxon>Multicrustacea</taxon>
        <taxon>Malacostraca</taxon>
        <taxon>Eumalacostraca</taxon>
        <taxon>Eucarida</taxon>
        <taxon>Decapoda</taxon>
        <taxon>Pleocyemata</taxon>
        <taxon>Anomura</taxon>
        <taxon>Galatheoidea</taxon>
        <taxon>Porcellanidae</taxon>
        <taxon>Petrolisthes</taxon>
    </lineage>
</organism>
<feature type="transmembrane region" description="Helical" evidence="2">
    <location>
        <begin position="289"/>
        <end position="313"/>
    </location>
</feature>
<feature type="region of interest" description="Disordered" evidence="1">
    <location>
        <begin position="504"/>
        <end position="553"/>
    </location>
</feature>
<feature type="compositionally biased region" description="Low complexity" evidence="1">
    <location>
        <begin position="518"/>
        <end position="553"/>
    </location>
</feature>
<feature type="compositionally biased region" description="Low complexity" evidence="1">
    <location>
        <begin position="433"/>
        <end position="463"/>
    </location>
</feature>
<keyword evidence="2" id="KW-0472">Membrane</keyword>
<feature type="compositionally biased region" description="Polar residues" evidence="1">
    <location>
        <begin position="636"/>
        <end position="657"/>
    </location>
</feature>
<accession>A0AAE1QG39</accession>
<keyword evidence="2" id="KW-0812">Transmembrane</keyword>
<dbReference type="Proteomes" id="UP001292094">
    <property type="component" value="Unassembled WGS sequence"/>
</dbReference>
<feature type="region of interest" description="Disordered" evidence="1">
    <location>
        <begin position="389"/>
        <end position="463"/>
    </location>
</feature>
<proteinExistence type="predicted"/>
<name>A0AAE1QG39_9EUCA</name>
<reference evidence="3" key="1">
    <citation type="submission" date="2023-11" db="EMBL/GenBank/DDBJ databases">
        <title>Genome assemblies of two species of porcelain crab, Petrolisthes cinctipes and Petrolisthes manimaculis (Anomura: Porcellanidae).</title>
        <authorList>
            <person name="Angst P."/>
        </authorList>
    </citation>
    <scope>NUCLEOTIDE SEQUENCE</scope>
    <source>
        <strain evidence="3">PB745_02</strain>
        <tissue evidence="3">Gill</tissue>
    </source>
</reference>
<evidence type="ECO:0000256" key="1">
    <source>
        <dbReference type="SAM" id="MobiDB-lite"/>
    </source>
</evidence>
<evidence type="ECO:0000256" key="2">
    <source>
        <dbReference type="SAM" id="Phobius"/>
    </source>
</evidence>
<evidence type="ECO:0000313" key="3">
    <source>
        <dbReference type="EMBL" id="KAK4324622.1"/>
    </source>
</evidence>
<comment type="caution">
    <text evidence="3">The sequence shown here is derived from an EMBL/GenBank/DDBJ whole genome shotgun (WGS) entry which is preliminary data.</text>
</comment>
<gene>
    <name evidence="3" type="ORF">Pmani_004735</name>
</gene>